<keyword evidence="2" id="KW-1133">Transmembrane helix</keyword>
<proteinExistence type="predicted"/>
<sequence length="326" mass="34368">MTTWLMNDLVRWLTERVIDLLGGLLAFLTSSIFVSPDVTGLPQVQSIAGKSALVVDACFILAIIAAGTAVMLGDSVETRYTVKQLVPRLVVGLVLSAFAVPLTGVLIDVANALTVSLAGVDAPTTEVVTFVKARLASAVGDPSSGLLMLIIGLLIVVLMFLLVGGWLTRIAVLVVLAGVAPVALACHATPWTEGVAQLWWRSVLGCLATPTIQAVTFSAGVNLVIDPRGNLPVLLGLPGSDTLNLLLVVVVLWMTVRIPSLVRRFSGQQGRSVGIGGVVLRTVALQGMTRNLGRLRAAPVRRTPLASSNPIRPPYRHMPGVYPSPE</sequence>
<dbReference type="Proteomes" id="UP000471364">
    <property type="component" value="Unassembled WGS sequence"/>
</dbReference>
<dbReference type="EMBL" id="WAAR01000224">
    <property type="protein sequence ID" value="KAB1102823.1"/>
    <property type="molecule type" value="Genomic_DNA"/>
</dbReference>
<keyword evidence="2" id="KW-0812">Transmembrane</keyword>
<gene>
    <name evidence="3" type="ORF">F6X54_30520</name>
</gene>
<feature type="transmembrane region" description="Helical" evidence="2">
    <location>
        <begin position="20"/>
        <end position="41"/>
    </location>
</feature>
<evidence type="ECO:0000256" key="2">
    <source>
        <dbReference type="SAM" id="Phobius"/>
    </source>
</evidence>
<feature type="transmembrane region" description="Helical" evidence="2">
    <location>
        <begin position="144"/>
        <end position="164"/>
    </location>
</feature>
<keyword evidence="4" id="KW-1185">Reference proteome</keyword>
<keyword evidence="2" id="KW-0472">Membrane</keyword>
<name>A0ABQ6U7K6_9ACTN</name>
<feature type="transmembrane region" description="Helical" evidence="2">
    <location>
        <begin position="53"/>
        <end position="73"/>
    </location>
</feature>
<reference evidence="3 4" key="1">
    <citation type="submission" date="2019-09" db="EMBL/GenBank/DDBJ databases">
        <title>High taxonomic diversity of Micromonospora strains isolated from Medicago sativa nodules in different geographical locations.</title>
        <authorList>
            <person name="Martinez-Hidalgo P."/>
            <person name="Flores-Felix J.D."/>
            <person name="Velazquez E."/>
            <person name="Brau L."/>
            <person name="Trujillo M.E."/>
            <person name="Martinez-Molina E."/>
        </authorList>
    </citation>
    <scope>NUCLEOTIDE SEQUENCE [LARGE SCALE GENOMIC DNA]</scope>
    <source>
        <strain evidence="3 4">ALFB5</strain>
    </source>
</reference>
<dbReference type="Pfam" id="PF19590">
    <property type="entry name" value="TrbL_3"/>
    <property type="match status" value="1"/>
</dbReference>
<evidence type="ECO:0000313" key="3">
    <source>
        <dbReference type="EMBL" id="KAB1102823.1"/>
    </source>
</evidence>
<accession>A0ABQ6U7K6</accession>
<feature type="region of interest" description="Disordered" evidence="1">
    <location>
        <begin position="304"/>
        <end position="326"/>
    </location>
</feature>
<evidence type="ECO:0008006" key="5">
    <source>
        <dbReference type="Google" id="ProtNLM"/>
    </source>
</evidence>
<evidence type="ECO:0000313" key="4">
    <source>
        <dbReference type="Proteomes" id="UP000471364"/>
    </source>
</evidence>
<evidence type="ECO:0000256" key="1">
    <source>
        <dbReference type="SAM" id="MobiDB-lite"/>
    </source>
</evidence>
<protein>
    <recommendedName>
        <fullName evidence="5">Type IV secretion system protein</fullName>
    </recommendedName>
</protein>
<dbReference type="InterPro" id="IPR045782">
    <property type="entry name" value="TrbL_3"/>
</dbReference>
<comment type="caution">
    <text evidence="3">The sequence shown here is derived from an EMBL/GenBank/DDBJ whole genome shotgun (WGS) entry which is preliminary data.</text>
</comment>
<feature type="transmembrane region" description="Helical" evidence="2">
    <location>
        <begin position="170"/>
        <end position="191"/>
    </location>
</feature>
<feature type="transmembrane region" description="Helical" evidence="2">
    <location>
        <begin position="85"/>
        <end position="107"/>
    </location>
</feature>
<organism evidence="3 4">
    <name type="scientific">Micromonospora aurantiaca</name>
    <name type="common">nom. illeg.</name>
    <dbReference type="NCBI Taxonomy" id="47850"/>
    <lineage>
        <taxon>Bacteria</taxon>
        <taxon>Bacillati</taxon>
        <taxon>Actinomycetota</taxon>
        <taxon>Actinomycetes</taxon>
        <taxon>Micromonosporales</taxon>
        <taxon>Micromonosporaceae</taxon>
        <taxon>Micromonospora</taxon>
    </lineage>
</organism>